<dbReference type="EMBL" id="UPXX01000029">
    <property type="protein sequence ID" value="VBB45141.1"/>
    <property type="molecule type" value="Genomic_DNA"/>
</dbReference>
<dbReference type="InterPro" id="IPR051785">
    <property type="entry name" value="MMCE/EMCE_epimerase"/>
</dbReference>
<dbReference type="InterPro" id="IPR037523">
    <property type="entry name" value="VOC_core"/>
</dbReference>
<keyword evidence="3" id="KW-0413">Isomerase</keyword>
<dbReference type="PANTHER" id="PTHR43048">
    <property type="entry name" value="METHYLMALONYL-COA EPIMERASE"/>
    <property type="match status" value="1"/>
</dbReference>
<evidence type="ECO:0000313" key="3">
    <source>
        <dbReference type="EMBL" id="VBB45141.1"/>
    </source>
</evidence>
<sequence length="141" mass="16144">MKIEKIDHICFAVKDLDDLKRVYQDDFGLTPACEYVAESEKIKVARYYIGEVAVEFMESTAPDGEVAKFIDRQGEGFFLISYKVDDLPKAMAELKEKNVRLIDDKPRELLGNRYAFVHHPNQLHGVLTELLDGEFDMEAGK</sequence>
<dbReference type="GO" id="GO:0016829">
    <property type="term" value="F:lyase activity"/>
    <property type="evidence" value="ECO:0007669"/>
    <property type="project" value="UniProtKB-KW"/>
</dbReference>
<dbReference type="Gene3D" id="3.10.180.10">
    <property type="entry name" value="2,3-Dihydroxybiphenyl 1,2-Dioxygenase, domain 1"/>
    <property type="match status" value="1"/>
</dbReference>
<dbReference type="PROSITE" id="PS51819">
    <property type="entry name" value="VOC"/>
    <property type="match status" value="1"/>
</dbReference>
<dbReference type="SUPFAM" id="SSF54593">
    <property type="entry name" value="Glyoxalase/Bleomycin resistance protein/Dihydroxybiphenyl dioxygenase"/>
    <property type="match status" value="1"/>
</dbReference>
<accession>A0A653AAN8</accession>
<evidence type="ECO:0000259" key="2">
    <source>
        <dbReference type="PROSITE" id="PS51819"/>
    </source>
</evidence>
<protein>
    <submittedName>
        <fullName evidence="3">Lactoylglutathione lyase-like lyase</fullName>
        <ecNumber evidence="3">5.1.99.1</ecNumber>
    </submittedName>
</protein>
<gene>
    <name evidence="3" type="ORF">TRIP_B350220</name>
</gene>
<dbReference type="GO" id="GO:0046872">
    <property type="term" value="F:metal ion binding"/>
    <property type="evidence" value="ECO:0007669"/>
    <property type="project" value="UniProtKB-KW"/>
</dbReference>
<keyword evidence="3" id="KW-0456">Lyase</keyword>
<evidence type="ECO:0000256" key="1">
    <source>
        <dbReference type="ARBA" id="ARBA00022723"/>
    </source>
</evidence>
<dbReference type="Pfam" id="PF13669">
    <property type="entry name" value="Glyoxalase_4"/>
    <property type="match status" value="1"/>
</dbReference>
<name>A0A653AAN8_UNCDX</name>
<dbReference type="EC" id="5.1.99.1" evidence="3"/>
<dbReference type="AlphaFoldDB" id="A0A653AAN8"/>
<dbReference type="PANTHER" id="PTHR43048:SF3">
    <property type="entry name" value="METHYLMALONYL-COA EPIMERASE, MITOCHONDRIAL"/>
    <property type="match status" value="1"/>
</dbReference>
<feature type="domain" description="VOC" evidence="2">
    <location>
        <begin position="5"/>
        <end position="133"/>
    </location>
</feature>
<reference evidence="3" key="1">
    <citation type="submission" date="2018-07" db="EMBL/GenBank/DDBJ databases">
        <authorList>
            <consortium name="Genoscope - CEA"/>
            <person name="William W."/>
        </authorList>
    </citation>
    <scope>NUCLEOTIDE SEQUENCE</scope>
    <source>
        <strain evidence="3">IK1</strain>
    </source>
</reference>
<dbReference type="InterPro" id="IPR029068">
    <property type="entry name" value="Glyas_Bleomycin-R_OHBP_Dase"/>
</dbReference>
<proteinExistence type="predicted"/>
<organism evidence="3">
    <name type="scientific">Uncultured Desulfatiglans sp</name>
    <dbReference type="NCBI Taxonomy" id="1748965"/>
    <lineage>
        <taxon>Bacteria</taxon>
        <taxon>Pseudomonadati</taxon>
        <taxon>Thermodesulfobacteriota</taxon>
        <taxon>Desulfobacteria</taxon>
        <taxon>Desulfatiglandales</taxon>
        <taxon>Desulfatiglandaceae</taxon>
        <taxon>Desulfatiglans</taxon>
        <taxon>environmental samples</taxon>
    </lineage>
</organism>
<keyword evidence="1" id="KW-0479">Metal-binding</keyword>
<dbReference type="GO" id="GO:0046491">
    <property type="term" value="P:L-methylmalonyl-CoA metabolic process"/>
    <property type="evidence" value="ECO:0007669"/>
    <property type="project" value="TreeGrafter"/>
</dbReference>
<dbReference type="GO" id="GO:0004493">
    <property type="term" value="F:methylmalonyl-CoA epimerase activity"/>
    <property type="evidence" value="ECO:0007669"/>
    <property type="project" value="UniProtKB-EC"/>
</dbReference>